<protein>
    <submittedName>
        <fullName evidence="2">Uncharacterized protein</fullName>
    </submittedName>
</protein>
<proteinExistence type="predicted"/>
<feature type="region of interest" description="Disordered" evidence="1">
    <location>
        <begin position="400"/>
        <end position="419"/>
    </location>
</feature>
<feature type="compositionally biased region" description="Low complexity" evidence="1">
    <location>
        <begin position="39"/>
        <end position="53"/>
    </location>
</feature>
<organism evidence="2 3">
    <name type="scientific">Novymonas esmeraldas</name>
    <dbReference type="NCBI Taxonomy" id="1808958"/>
    <lineage>
        <taxon>Eukaryota</taxon>
        <taxon>Discoba</taxon>
        <taxon>Euglenozoa</taxon>
        <taxon>Kinetoplastea</taxon>
        <taxon>Metakinetoplastina</taxon>
        <taxon>Trypanosomatida</taxon>
        <taxon>Trypanosomatidae</taxon>
        <taxon>Novymonas</taxon>
    </lineage>
</organism>
<feature type="compositionally biased region" description="Low complexity" evidence="1">
    <location>
        <begin position="404"/>
        <end position="417"/>
    </location>
</feature>
<feature type="region of interest" description="Disordered" evidence="1">
    <location>
        <begin position="1"/>
        <end position="56"/>
    </location>
</feature>
<feature type="region of interest" description="Disordered" evidence="1">
    <location>
        <begin position="180"/>
        <end position="210"/>
    </location>
</feature>
<name>A0AAW0EWS9_9TRYP</name>
<feature type="compositionally biased region" description="Basic and acidic residues" evidence="1">
    <location>
        <begin position="454"/>
        <end position="465"/>
    </location>
</feature>
<reference evidence="2 3" key="1">
    <citation type="journal article" date="2021" name="MBio">
        <title>A New Model Trypanosomatid, Novymonas esmeraldas: Genomic Perception of Its 'Candidatus Pandoraea novymonadis' Endosymbiont.</title>
        <authorList>
            <person name="Zakharova A."/>
            <person name="Saura A."/>
            <person name="Butenko A."/>
            <person name="Podesvova L."/>
            <person name="Warmusova S."/>
            <person name="Kostygov A.Y."/>
            <person name="Nenarokova A."/>
            <person name="Lukes J."/>
            <person name="Opperdoes F.R."/>
            <person name="Yurchenko V."/>
        </authorList>
    </citation>
    <scope>NUCLEOTIDE SEQUENCE [LARGE SCALE GENOMIC DNA]</scope>
    <source>
        <strain evidence="2 3">E262AT.01</strain>
    </source>
</reference>
<feature type="compositionally biased region" description="Basic and acidic residues" evidence="1">
    <location>
        <begin position="18"/>
        <end position="32"/>
    </location>
</feature>
<feature type="compositionally biased region" description="Low complexity" evidence="1">
    <location>
        <begin position="193"/>
        <end position="209"/>
    </location>
</feature>
<keyword evidence="3" id="KW-1185">Reference proteome</keyword>
<dbReference type="AlphaFoldDB" id="A0AAW0EWS9"/>
<feature type="region of interest" description="Disordered" evidence="1">
    <location>
        <begin position="454"/>
        <end position="476"/>
    </location>
</feature>
<dbReference type="Proteomes" id="UP001430356">
    <property type="component" value="Unassembled WGS sequence"/>
</dbReference>
<evidence type="ECO:0000313" key="3">
    <source>
        <dbReference type="Proteomes" id="UP001430356"/>
    </source>
</evidence>
<evidence type="ECO:0000313" key="2">
    <source>
        <dbReference type="EMBL" id="KAK7197540.1"/>
    </source>
</evidence>
<sequence length="635" mass="67471">MLGPALTARRPIAGIEPLRPDEWQYSRRHEESGDAVDPSSSGTSTTSLFTLSSVDTDGTRVNADAATVTHTVPVAALLTPQPPAQPAIHMRRHHSPKTELQHAPQRPRRGRRMSDDLGSFRVLQERRRSFSLPTERCAATILPSMQRVSMLRSPNSPHWPPRALPSDAVVPYRLPEHLRSKESAQGSVASHGVSCPSAPRRRSSSVVEPLNRCPSSTLLGIDLHSPRRHSLHSSPSNSEFGSLVFPRIPGAKAAPHLPGVLMEVDQDAEDRQSDSSSDTDFAAADGATNVNLRPERHAASAAAASVTLPATASSLAKTTGCRGPQHSFSFASSCQSPVEPALGIAAAPPTNVTASGTTSPEQPFLGLWSFSPTTLPSREAMVPHKPPPPTLAASTSILVSRPPGQRSSQGRGDSSQQLSTSFRSAQLRLGPRDITDDEDGLQQIADFVARMEGSRRMKHKGEGGHRGRSPSPHLFRADGFARTASGSVMSASRCAGDSLSVSQESTALESPADTPFFCVPTRPSAQLSEMSPTGAVRGRRRIRSFDNISSGDSSPVRPSAVATLEETRADSPGRCDSVGTSVSSTSQTSVSCRPPRDVAASVEAVLATMDSFSSSPASTSLRRNRNAAVNFFITS</sequence>
<feature type="compositionally biased region" description="Low complexity" evidence="1">
    <location>
        <begin position="577"/>
        <end position="591"/>
    </location>
</feature>
<feature type="region of interest" description="Disordered" evidence="1">
    <location>
        <begin position="349"/>
        <end position="371"/>
    </location>
</feature>
<feature type="compositionally biased region" description="Polar residues" evidence="1">
    <location>
        <begin position="350"/>
        <end position="361"/>
    </location>
</feature>
<feature type="region of interest" description="Disordered" evidence="1">
    <location>
        <begin position="525"/>
        <end position="595"/>
    </location>
</feature>
<gene>
    <name evidence="2" type="ORF">NESM_000703900</name>
</gene>
<evidence type="ECO:0000256" key="1">
    <source>
        <dbReference type="SAM" id="MobiDB-lite"/>
    </source>
</evidence>
<comment type="caution">
    <text evidence="2">The sequence shown here is derived from an EMBL/GenBank/DDBJ whole genome shotgun (WGS) entry which is preliminary data.</text>
</comment>
<dbReference type="EMBL" id="JAECZO010000110">
    <property type="protein sequence ID" value="KAK7197540.1"/>
    <property type="molecule type" value="Genomic_DNA"/>
</dbReference>
<feature type="region of interest" description="Disordered" evidence="1">
    <location>
        <begin position="86"/>
        <end position="117"/>
    </location>
</feature>
<accession>A0AAW0EWS9</accession>